<accession>R4X1H0</accession>
<dbReference type="AlphaFoldDB" id="R4X1H0"/>
<protein>
    <submittedName>
        <fullName evidence="2">Uncharacterized protein</fullName>
    </submittedName>
</protein>
<dbReference type="HOGENOM" id="CLU_2631349_0_0_4"/>
<dbReference type="Proteomes" id="UP000013966">
    <property type="component" value="Chromosome 3"/>
</dbReference>
<dbReference type="STRING" id="758793.BRPE64_CCDS00480"/>
<dbReference type="EMBL" id="AP013060">
    <property type="protein sequence ID" value="BAN26131.1"/>
    <property type="molecule type" value="Genomic_DNA"/>
</dbReference>
<gene>
    <name evidence="2" type="ORF">BRPE64_CCDS00480</name>
</gene>
<reference evidence="2 3" key="2">
    <citation type="journal article" date="2018" name="Int. J. Syst. Evol. Microbiol.">
        <title>Burkholderia insecticola sp. nov., a gut symbiotic bacterium of the bean bug Riptortus pedestris.</title>
        <authorList>
            <person name="Takeshita K."/>
            <person name="Tamaki H."/>
            <person name="Ohbayashi T."/>
            <person name="Meng X.-Y."/>
            <person name="Sone T."/>
            <person name="Mitani Y."/>
            <person name="Peeters C."/>
            <person name="Kikuchi Y."/>
            <person name="Vandamme P."/>
        </authorList>
    </citation>
    <scope>NUCLEOTIDE SEQUENCE [LARGE SCALE GENOMIC DNA]</scope>
    <source>
        <strain evidence="2">RPE64</strain>
    </source>
</reference>
<keyword evidence="3" id="KW-1185">Reference proteome</keyword>
<evidence type="ECO:0000313" key="2">
    <source>
        <dbReference type="EMBL" id="BAN26131.1"/>
    </source>
</evidence>
<feature type="region of interest" description="Disordered" evidence="1">
    <location>
        <begin position="58"/>
        <end position="77"/>
    </location>
</feature>
<sequence length="77" mass="8654">MYAISVPTPESAGSALFLSTSCTEAKRNGDRPAHARTKRVPVSLRRLSQLERALKPRRIRRAARRASARSKFAAYRE</sequence>
<dbReference type="KEGG" id="buo:BRPE64_CCDS00480"/>
<organism evidence="2 3">
    <name type="scientific">Caballeronia insecticola</name>
    <dbReference type="NCBI Taxonomy" id="758793"/>
    <lineage>
        <taxon>Bacteria</taxon>
        <taxon>Pseudomonadati</taxon>
        <taxon>Pseudomonadota</taxon>
        <taxon>Betaproteobacteria</taxon>
        <taxon>Burkholderiales</taxon>
        <taxon>Burkholderiaceae</taxon>
        <taxon>Caballeronia</taxon>
    </lineage>
</organism>
<feature type="compositionally biased region" description="Basic residues" evidence="1">
    <location>
        <begin position="58"/>
        <end position="68"/>
    </location>
</feature>
<proteinExistence type="predicted"/>
<evidence type="ECO:0000313" key="3">
    <source>
        <dbReference type="Proteomes" id="UP000013966"/>
    </source>
</evidence>
<reference evidence="2 3" key="1">
    <citation type="journal article" date="2013" name="Genome Announc.">
        <title>Complete Genome Sequence of Burkholderia sp. Strain RPE64, Bacterial Symbiont of the Bean Bug Riptortus pedestris.</title>
        <authorList>
            <person name="Shibata T.F."/>
            <person name="Maeda T."/>
            <person name="Nikoh N."/>
            <person name="Yamaguchi K."/>
            <person name="Oshima K."/>
            <person name="Hattori M."/>
            <person name="Nishiyama T."/>
            <person name="Hasebe M."/>
            <person name="Fukatsu T."/>
            <person name="Kikuchi Y."/>
            <person name="Shigenobu S."/>
        </authorList>
    </citation>
    <scope>NUCLEOTIDE SEQUENCE [LARGE SCALE GENOMIC DNA]</scope>
</reference>
<name>R4X1H0_9BURK</name>
<evidence type="ECO:0000256" key="1">
    <source>
        <dbReference type="SAM" id="MobiDB-lite"/>
    </source>
</evidence>